<dbReference type="FunFam" id="2.40.100.10:FF:000025">
    <property type="entry name" value="Peptidyl-prolyl cis-trans isomerase CYP19-2"/>
    <property type="match status" value="1"/>
</dbReference>
<dbReference type="Proteomes" id="UP000053392">
    <property type="component" value="Unassembled WGS sequence"/>
</dbReference>
<dbReference type="Gene3D" id="2.40.100.10">
    <property type="entry name" value="Cyclophilin-like"/>
    <property type="match status" value="1"/>
</dbReference>
<feature type="compositionally biased region" description="Basic and acidic residues" evidence="5">
    <location>
        <begin position="418"/>
        <end position="518"/>
    </location>
</feature>
<dbReference type="GO" id="GO:0005737">
    <property type="term" value="C:cytoplasm"/>
    <property type="evidence" value="ECO:0007669"/>
    <property type="project" value="TreeGrafter"/>
</dbReference>
<dbReference type="InterPro" id="IPR002130">
    <property type="entry name" value="Cyclophilin-type_PPIase_dom"/>
</dbReference>
<dbReference type="PANTHER" id="PTHR11071">
    <property type="entry name" value="PEPTIDYL-PROLYL CIS-TRANS ISOMERASE"/>
    <property type="match status" value="1"/>
</dbReference>
<dbReference type="GO" id="GO:0016018">
    <property type="term" value="F:cyclosporin A binding"/>
    <property type="evidence" value="ECO:0007669"/>
    <property type="project" value="TreeGrafter"/>
</dbReference>
<feature type="compositionally biased region" description="Basic residues" evidence="5">
    <location>
        <begin position="196"/>
        <end position="206"/>
    </location>
</feature>
<dbReference type="HOGENOM" id="CLU_012062_33_1_1"/>
<feature type="compositionally biased region" description="Basic and acidic residues" evidence="5">
    <location>
        <begin position="274"/>
        <end position="307"/>
    </location>
</feature>
<dbReference type="EC" id="5.2.1.8" evidence="2"/>
<dbReference type="InterPro" id="IPR029000">
    <property type="entry name" value="Cyclophilin-like_dom_sf"/>
</dbReference>
<dbReference type="InterPro" id="IPR020892">
    <property type="entry name" value="Cyclophilin-type_PPIase_CS"/>
</dbReference>
<evidence type="ECO:0000256" key="1">
    <source>
        <dbReference type="ARBA" id="ARBA00000971"/>
    </source>
</evidence>
<sequence>MAHNPRVFFDFAVAGQPLGRVVFELYANVFRALCTGEKGISPISSVPLHYKNSIVHRVIEGFMIQGGDFTKKTGAGGESIFGAPFEDERLDGEGCDVDKKGLLVMANRGPNTNGSQYFITLAPAPHLTGKHVVFGRVVFGMEHIDTIGQLPTDDRDRPLSPVTITHCGELELRRPPPKPRARSASISSSFSDRSRSRSRSRSPSRNRSRDASSPDRSASTKRRSQSRKYSDSGSESDYDSDDSRERRRRRKDRKRSKRSKSKSKSKSKSRRLSRGRDSESEREETLSELDARLEREEKEKLEKERLEKLAEMKRKIEEEKQRVKDAGGVIYKGRGAMKYLDPETINRQQLPQNFNIRGGRGRGDLPPPRGGSFRDRDRDRERYGDRDGGQERRDRREQRGDRGDHDRGYPSSYSRSDPYSRRTRDPLDRYPRPTGRENGQEDRRTKLDRDMDQWQHDRSQGLDVRGERDKFRRGERDEPERDREEKREEKKEEGEMTPRDEKERSSGLEREDRVERAMSEGSDMVMDRDD</sequence>
<feature type="domain" description="PPIase cyclophilin-type" evidence="6">
    <location>
        <begin position="8"/>
        <end position="169"/>
    </location>
</feature>
<organism evidence="7 8">
    <name type="scientific">Cryptococcus deuterogattii Ram5</name>
    <dbReference type="NCBI Taxonomy" id="1296110"/>
    <lineage>
        <taxon>Eukaryota</taxon>
        <taxon>Fungi</taxon>
        <taxon>Dikarya</taxon>
        <taxon>Basidiomycota</taxon>
        <taxon>Agaricomycotina</taxon>
        <taxon>Tremellomycetes</taxon>
        <taxon>Tremellales</taxon>
        <taxon>Cryptococcaceae</taxon>
        <taxon>Cryptococcus</taxon>
        <taxon>Cryptococcus gattii species complex</taxon>
    </lineage>
</organism>
<feature type="compositionally biased region" description="Basic and acidic residues" evidence="5">
    <location>
        <begin position="372"/>
        <end position="408"/>
    </location>
</feature>
<feature type="compositionally biased region" description="Low complexity" evidence="5">
    <location>
        <begin position="182"/>
        <end position="191"/>
    </location>
</feature>
<dbReference type="PROSITE" id="PS50072">
    <property type="entry name" value="CSA_PPIASE_2"/>
    <property type="match status" value="1"/>
</dbReference>
<evidence type="ECO:0000256" key="3">
    <source>
        <dbReference type="ARBA" id="ARBA00023110"/>
    </source>
</evidence>
<accession>A0A0D0V4P1</accession>
<dbReference type="PROSITE" id="PS00170">
    <property type="entry name" value="CSA_PPIASE_1"/>
    <property type="match status" value="1"/>
</dbReference>
<keyword evidence="3" id="KW-0697">Rotamase</keyword>
<comment type="catalytic activity">
    <reaction evidence="1">
        <text>[protein]-peptidylproline (omega=180) = [protein]-peptidylproline (omega=0)</text>
        <dbReference type="Rhea" id="RHEA:16237"/>
        <dbReference type="Rhea" id="RHEA-COMP:10747"/>
        <dbReference type="Rhea" id="RHEA-COMP:10748"/>
        <dbReference type="ChEBI" id="CHEBI:83833"/>
        <dbReference type="ChEBI" id="CHEBI:83834"/>
        <dbReference type="EC" id="5.2.1.8"/>
    </reaction>
</comment>
<feature type="compositionally biased region" description="Basic residues" evidence="5">
    <location>
        <begin position="246"/>
        <end position="273"/>
    </location>
</feature>
<dbReference type="EMBL" id="KN847905">
    <property type="protein sequence ID" value="KIR39910.1"/>
    <property type="molecule type" value="Genomic_DNA"/>
</dbReference>
<dbReference type="PANTHER" id="PTHR11071:SF561">
    <property type="entry name" value="PEPTIDYL-PROLYL CIS-TRANS ISOMERASE D-RELATED"/>
    <property type="match status" value="1"/>
</dbReference>
<reference evidence="7 8" key="1">
    <citation type="submission" date="2015-01" db="EMBL/GenBank/DDBJ databases">
        <title>The Genome Sequence of Cryptococcus gattii Ram5.</title>
        <authorList>
            <consortium name="The Broad Institute Genomics Platform"/>
            <person name="Cuomo C."/>
            <person name="Litvintseva A."/>
            <person name="Chen Y."/>
            <person name="Heitman J."/>
            <person name="Sun S."/>
            <person name="Springer D."/>
            <person name="Dromer F."/>
            <person name="Young S."/>
            <person name="Zeng Q."/>
            <person name="Gargeya S."/>
            <person name="Abouelleil A."/>
            <person name="Alvarado L."/>
            <person name="Chapman S.B."/>
            <person name="Gainer-Dewar J."/>
            <person name="Goldberg J."/>
            <person name="Griggs A."/>
            <person name="Gujja S."/>
            <person name="Hansen M."/>
            <person name="Howarth C."/>
            <person name="Imamovic A."/>
            <person name="Larimer J."/>
            <person name="Murphy C."/>
            <person name="Naylor J."/>
            <person name="Pearson M."/>
            <person name="Priest M."/>
            <person name="Roberts A."/>
            <person name="Saif S."/>
            <person name="Shea T."/>
            <person name="Sykes S."/>
            <person name="Wortman J."/>
            <person name="Nusbaum C."/>
            <person name="Birren B."/>
        </authorList>
    </citation>
    <scope>NUCLEOTIDE SEQUENCE [LARGE SCALE GENOMIC DNA]</scope>
    <source>
        <strain evidence="7 8">Ram5</strain>
    </source>
</reference>
<evidence type="ECO:0000259" key="6">
    <source>
        <dbReference type="PROSITE" id="PS50072"/>
    </source>
</evidence>
<evidence type="ECO:0000256" key="4">
    <source>
        <dbReference type="ARBA" id="ARBA00023235"/>
    </source>
</evidence>
<evidence type="ECO:0000313" key="8">
    <source>
        <dbReference type="Proteomes" id="UP000053392"/>
    </source>
</evidence>
<keyword evidence="8" id="KW-1185">Reference proteome</keyword>
<protein>
    <recommendedName>
        <fullName evidence="2">peptidylprolyl isomerase</fullName>
        <ecNumber evidence="2">5.2.1.8</ecNumber>
    </recommendedName>
</protein>
<evidence type="ECO:0000256" key="5">
    <source>
        <dbReference type="SAM" id="MobiDB-lite"/>
    </source>
</evidence>
<dbReference type="SUPFAM" id="SSF50891">
    <property type="entry name" value="Cyclophilin-like"/>
    <property type="match status" value="1"/>
</dbReference>
<dbReference type="PRINTS" id="PR00153">
    <property type="entry name" value="CSAPPISMRASE"/>
</dbReference>
<evidence type="ECO:0000313" key="7">
    <source>
        <dbReference type="EMBL" id="KIR39910.1"/>
    </source>
</evidence>
<keyword evidence="4 7" id="KW-0413">Isomerase</keyword>
<dbReference type="OrthoDB" id="407558at2759"/>
<feature type="compositionally biased region" description="Polar residues" evidence="5">
    <location>
        <begin position="345"/>
        <end position="355"/>
    </location>
</feature>
<dbReference type="GO" id="GO:0003755">
    <property type="term" value="F:peptidyl-prolyl cis-trans isomerase activity"/>
    <property type="evidence" value="ECO:0007669"/>
    <property type="project" value="UniProtKB-KW"/>
</dbReference>
<evidence type="ECO:0000256" key="2">
    <source>
        <dbReference type="ARBA" id="ARBA00013194"/>
    </source>
</evidence>
<feature type="region of interest" description="Disordered" evidence="5">
    <location>
        <begin position="340"/>
        <end position="530"/>
    </location>
</feature>
<feature type="region of interest" description="Disordered" evidence="5">
    <location>
        <begin position="148"/>
        <end position="307"/>
    </location>
</feature>
<proteinExistence type="predicted"/>
<gene>
    <name evidence="7" type="ORF">I313_04385</name>
</gene>
<dbReference type="GO" id="GO:0006457">
    <property type="term" value="P:protein folding"/>
    <property type="evidence" value="ECO:0007669"/>
    <property type="project" value="InterPro"/>
</dbReference>
<name>A0A0D0V4P1_9TREE</name>
<dbReference type="Pfam" id="PF00160">
    <property type="entry name" value="Pro_isomerase"/>
    <property type="match status" value="1"/>
</dbReference>
<dbReference type="AlphaFoldDB" id="A0A0D0V4P1"/>